<dbReference type="RefSeq" id="WP_337979383.1">
    <property type="nucleotide sequence ID" value="NZ_CP067099.1"/>
</dbReference>
<keyword evidence="2" id="KW-1185">Reference proteome</keyword>
<name>A0ABX7AAP7_9GAMM</name>
<reference evidence="2" key="1">
    <citation type="submission" date="2021-01" db="EMBL/GenBank/DDBJ databases">
        <title>Providencia vermicola LLDRA6, a soil-borne Mn(II)-oxidizing bacterium, exploits a strategy of superoxide production coupled to hydrogen peroxide consumption to generate Mn oxides, as revealed by transcriptional up-regulation of genes for phenylacetic acid catabolism.</title>
        <authorList>
            <person name="Chen S."/>
            <person name="Ding Z."/>
            <person name="Chen J."/>
            <person name="Luo J."/>
            <person name="Ruan X."/>
            <person name="Li Z."/>
            <person name="Liao F."/>
            <person name="He J."/>
            <person name="Li D."/>
        </authorList>
    </citation>
    <scope>NUCLEOTIDE SEQUENCE [LARGE SCALE GENOMIC DNA]</scope>
    <source>
        <strain evidence="2">LLDRA6</strain>
    </source>
</reference>
<dbReference type="Proteomes" id="UP000596157">
    <property type="component" value="Chromosome"/>
</dbReference>
<gene>
    <name evidence="1" type="ORF">JI723_11335</name>
</gene>
<sequence length="135" mass="14576">MQVALCQHCVKYKAERANFDKTPITKDEREKAIDSIKDPNLKEDETAIRDAVLNDRIEKAVQALGWGVGGDNRRIVESGTALIQGLISGDVNKAVANASAPYIANEIAKAIPDDNKEGRIIAHGIANTALALAKR</sequence>
<proteinExistence type="predicted"/>
<accession>A0ABX7AAP7</accession>
<evidence type="ECO:0000313" key="2">
    <source>
        <dbReference type="Proteomes" id="UP000596157"/>
    </source>
</evidence>
<dbReference type="EMBL" id="CP067099">
    <property type="protein sequence ID" value="QQO60904.1"/>
    <property type="molecule type" value="Genomic_DNA"/>
</dbReference>
<protein>
    <submittedName>
        <fullName evidence="1">Uncharacterized protein</fullName>
    </submittedName>
</protein>
<evidence type="ECO:0000313" key="1">
    <source>
        <dbReference type="EMBL" id="QQO60904.1"/>
    </source>
</evidence>
<organism evidence="1 2">
    <name type="scientific">Providencia manganoxydans</name>
    <dbReference type="NCBI Taxonomy" id="2923283"/>
    <lineage>
        <taxon>Bacteria</taxon>
        <taxon>Pseudomonadati</taxon>
        <taxon>Pseudomonadota</taxon>
        <taxon>Gammaproteobacteria</taxon>
        <taxon>Enterobacterales</taxon>
        <taxon>Morganellaceae</taxon>
        <taxon>Providencia</taxon>
    </lineage>
</organism>
<dbReference type="GeneID" id="92279318"/>